<dbReference type="Pfam" id="PF20378">
    <property type="entry name" value="DUF6673"/>
    <property type="match status" value="1"/>
</dbReference>
<dbReference type="RefSeq" id="WP_132087398.1">
    <property type="nucleotide sequence ID" value="NZ_JANKAQ010000005.1"/>
</dbReference>
<comment type="caution">
    <text evidence="2">The sequence shown here is derived from an EMBL/GenBank/DDBJ whole genome shotgun (WGS) entry which is preliminary data.</text>
</comment>
<sequence>MLVKFDNGVEVDFDIYDAETADYYADIKSNIVAASEEVVQLAETKPGDAMRKMFSVVSEGCDILFGAGMGEKICGSRPNMMTALNVFSKIRDSEDKQIAEMKKLSDVAAKKYRPKKK</sequence>
<gene>
    <name evidence="2" type="ORF">EV212_101158</name>
</gene>
<keyword evidence="3" id="KW-1185">Reference proteome</keyword>
<dbReference type="Proteomes" id="UP000295711">
    <property type="component" value="Unassembled WGS sequence"/>
</dbReference>
<dbReference type="AlphaFoldDB" id="A0A4R2M067"/>
<name>A0A4R2M067_9FIRM</name>
<dbReference type="InterPro" id="IPR046655">
    <property type="entry name" value="DUF6673"/>
</dbReference>
<organism evidence="2 3">
    <name type="scientific">Frisingicoccus caecimuris</name>
    <dbReference type="NCBI Taxonomy" id="1796636"/>
    <lineage>
        <taxon>Bacteria</taxon>
        <taxon>Bacillati</taxon>
        <taxon>Bacillota</taxon>
        <taxon>Clostridia</taxon>
        <taxon>Lachnospirales</taxon>
        <taxon>Lachnospiraceae</taxon>
        <taxon>Frisingicoccus</taxon>
    </lineage>
</organism>
<feature type="domain" description="DUF6673" evidence="1">
    <location>
        <begin position="7"/>
        <end position="106"/>
    </location>
</feature>
<evidence type="ECO:0000313" key="2">
    <source>
        <dbReference type="EMBL" id="TCO86373.1"/>
    </source>
</evidence>
<protein>
    <recommendedName>
        <fullName evidence="1">DUF6673 domain-containing protein</fullName>
    </recommendedName>
</protein>
<proteinExistence type="predicted"/>
<accession>A0A4R2M067</accession>
<evidence type="ECO:0000313" key="3">
    <source>
        <dbReference type="Proteomes" id="UP000295711"/>
    </source>
</evidence>
<dbReference type="EMBL" id="SLXA01000001">
    <property type="protein sequence ID" value="TCO86373.1"/>
    <property type="molecule type" value="Genomic_DNA"/>
</dbReference>
<reference evidence="2 3" key="1">
    <citation type="submission" date="2019-03" db="EMBL/GenBank/DDBJ databases">
        <title>Genomic Encyclopedia of Type Strains, Phase IV (KMG-IV): sequencing the most valuable type-strain genomes for metagenomic binning, comparative biology and taxonomic classification.</title>
        <authorList>
            <person name="Goeker M."/>
        </authorList>
    </citation>
    <scope>NUCLEOTIDE SEQUENCE [LARGE SCALE GENOMIC DNA]</scope>
    <source>
        <strain evidence="2 3">DSM 28559</strain>
    </source>
</reference>
<evidence type="ECO:0000259" key="1">
    <source>
        <dbReference type="Pfam" id="PF20378"/>
    </source>
</evidence>